<evidence type="ECO:0000313" key="2">
    <source>
        <dbReference type="Proteomes" id="UP001174691"/>
    </source>
</evidence>
<comment type="caution">
    <text evidence="1">The sequence shown here is derived from an EMBL/GenBank/DDBJ whole genome shotgun (WGS) entry which is preliminary data.</text>
</comment>
<gene>
    <name evidence="1" type="ORF">NKR19_g5820</name>
</gene>
<dbReference type="GO" id="GO:0005737">
    <property type="term" value="C:cytoplasm"/>
    <property type="evidence" value="ECO:0007669"/>
    <property type="project" value="TreeGrafter"/>
</dbReference>
<dbReference type="AlphaFoldDB" id="A0AA38RIX6"/>
<sequence>MGSTTPQSPTPYWHINVPPSLRTAECPEFLQNLNAKDLSIISKPDSAYRLETWPEVRAIIASNRLELFQRVPSDLRRYLENNWRLRKEHGSVMNFVLGHRLHWETPIKARGNPFEFEDDYKILFNDWPYGIDPRIVHLVVWTKFELRDDPQTGDLTDQARAEIEDFVVKTFCQKMPRDRVIWFKNWASLKSIHAVEHFHVMLFDPDPDFIKEVTNGDRPLGRIQAETTESSSVS</sequence>
<dbReference type="Pfam" id="PF12239">
    <property type="entry name" value="DUF3605"/>
    <property type="match status" value="1"/>
</dbReference>
<proteinExistence type="predicted"/>
<evidence type="ECO:0000313" key="1">
    <source>
        <dbReference type="EMBL" id="KAJ9149136.1"/>
    </source>
</evidence>
<accession>A0AA38RIX6</accession>
<protein>
    <submittedName>
        <fullName evidence="1">N-acetylglucosamine-induced protein 1</fullName>
    </submittedName>
</protein>
<dbReference type="Proteomes" id="UP001174691">
    <property type="component" value="Unassembled WGS sequence"/>
</dbReference>
<dbReference type="PANTHER" id="PTHR35020:SF4">
    <property type="entry name" value="N-ACETYLGLUCOSAMINE-INDUCED PROTEIN 1"/>
    <property type="match status" value="1"/>
</dbReference>
<reference evidence="1" key="1">
    <citation type="submission" date="2022-07" db="EMBL/GenBank/DDBJ databases">
        <title>Fungi with potential for degradation of polypropylene.</title>
        <authorList>
            <person name="Gostincar C."/>
        </authorList>
    </citation>
    <scope>NUCLEOTIDE SEQUENCE</scope>
    <source>
        <strain evidence="1">EXF-13287</strain>
    </source>
</reference>
<name>A0AA38RIX6_9PEZI</name>
<organism evidence="1 2">
    <name type="scientific">Coniochaeta hoffmannii</name>
    <dbReference type="NCBI Taxonomy" id="91930"/>
    <lineage>
        <taxon>Eukaryota</taxon>
        <taxon>Fungi</taxon>
        <taxon>Dikarya</taxon>
        <taxon>Ascomycota</taxon>
        <taxon>Pezizomycotina</taxon>
        <taxon>Sordariomycetes</taxon>
        <taxon>Sordariomycetidae</taxon>
        <taxon>Coniochaetales</taxon>
        <taxon>Coniochaetaceae</taxon>
        <taxon>Coniochaeta</taxon>
    </lineage>
</organism>
<keyword evidence="2" id="KW-1185">Reference proteome</keyword>
<dbReference type="EMBL" id="JANBVN010000083">
    <property type="protein sequence ID" value="KAJ9149136.1"/>
    <property type="molecule type" value="Genomic_DNA"/>
</dbReference>
<dbReference type="GO" id="GO:0006044">
    <property type="term" value="P:N-acetylglucosamine metabolic process"/>
    <property type="evidence" value="ECO:0007669"/>
    <property type="project" value="TreeGrafter"/>
</dbReference>
<dbReference type="InterPro" id="IPR022036">
    <property type="entry name" value="DUF3605"/>
</dbReference>
<dbReference type="PANTHER" id="PTHR35020">
    <property type="entry name" value="N-ACETYLGLUCOSAMINE-INDUCED PROTEIN 1"/>
    <property type="match status" value="1"/>
</dbReference>